<evidence type="ECO:0000313" key="2">
    <source>
        <dbReference type="EMBL" id="UYV75592.1"/>
    </source>
</evidence>
<protein>
    <submittedName>
        <fullName evidence="2">KIAA1109</fullName>
    </submittedName>
</protein>
<name>A0ABY6L523_9ARAC</name>
<feature type="domain" description="Bridge-like lipid transfer protein family member 1 C-terminal" evidence="1">
    <location>
        <begin position="228"/>
        <end position="271"/>
    </location>
</feature>
<dbReference type="Gene3D" id="1.10.10.10">
    <property type="entry name" value="Winged helix-like DNA-binding domain superfamily/Winged helix DNA-binding domain"/>
    <property type="match status" value="1"/>
</dbReference>
<dbReference type="EMBL" id="CP092875">
    <property type="protein sequence ID" value="UYV75592.1"/>
    <property type="molecule type" value="Genomic_DNA"/>
</dbReference>
<evidence type="ECO:0000313" key="3">
    <source>
        <dbReference type="Proteomes" id="UP001235939"/>
    </source>
</evidence>
<dbReference type="InterPro" id="IPR036388">
    <property type="entry name" value="WH-like_DNA-bd_sf"/>
</dbReference>
<evidence type="ECO:0000259" key="1">
    <source>
        <dbReference type="Pfam" id="PF25040"/>
    </source>
</evidence>
<dbReference type="InterPro" id="IPR056742">
    <property type="entry name" value="BLTP1_C"/>
</dbReference>
<organism evidence="2 3">
    <name type="scientific">Cordylochernes scorpioides</name>
    <dbReference type="NCBI Taxonomy" id="51811"/>
    <lineage>
        <taxon>Eukaryota</taxon>
        <taxon>Metazoa</taxon>
        <taxon>Ecdysozoa</taxon>
        <taxon>Arthropoda</taxon>
        <taxon>Chelicerata</taxon>
        <taxon>Arachnida</taxon>
        <taxon>Pseudoscorpiones</taxon>
        <taxon>Cheliferoidea</taxon>
        <taxon>Chernetidae</taxon>
        <taxon>Cordylochernes</taxon>
    </lineage>
</organism>
<accession>A0ABY6L523</accession>
<feature type="domain" description="Bridge-like lipid transfer protein family member 1 C-terminal" evidence="1">
    <location>
        <begin position="118"/>
        <end position="188"/>
    </location>
</feature>
<dbReference type="PANTHER" id="PTHR31640:SF1">
    <property type="entry name" value="BRIDGE-LIKE LIPID TRANSFER PROTEIN FAMILY MEMBER 1"/>
    <property type="match status" value="1"/>
</dbReference>
<proteinExistence type="predicted"/>
<dbReference type="PANTHER" id="PTHR31640">
    <property type="entry name" value="TRANSMEMBRANE PROTEIN KIAA1109"/>
    <property type="match status" value="1"/>
</dbReference>
<dbReference type="Pfam" id="PF25040">
    <property type="entry name" value="BLTP1_C"/>
    <property type="match status" value="2"/>
</dbReference>
<reference evidence="2 3" key="1">
    <citation type="submission" date="2022-01" db="EMBL/GenBank/DDBJ databases">
        <title>A chromosomal length assembly of Cordylochernes scorpioides.</title>
        <authorList>
            <person name="Zeh D."/>
            <person name="Zeh J."/>
        </authorList>
    </citation>
    <scope>NUCLEOTIDE SEQUENCE [LARGE SCALE GENOMIC DNA]</scope>
    <source>
        <strain evidence="2">IN4F17</strain>
        <tissue evidence="2">Whole Body</tissue>
    </source>
</reference>
<sequence length="326" mass="36694">MELGIAVDEERPGELEASLNEETSQTQKELIKKIFFGVFQPAIFNRLKEMGMIQKVKNLVPYELKPRDVERCFFTCEQLLQRQKRKGSLHQIVTGDEKWVINKPFLNVSSGKLYDCTELKSAVVVTLVDTRISACSAGLLGSKGCFTGLCIRFADDFETSLDDWKPSEDIMNLCVVSEGTYEICSRTIVPHGSALVEWWVSTGKERAHLVGIENRPCERESDETGGGNAKWILNVQWQMEGVDINVDTNIGKQLSALFKTLTALTGEEDESLEREATSVPTTTQVNHTLETLGRADCYRVRPQVADRGTTFRYEGQLRNKQNNSDK</sequence>
<keyword evidence="3" id="KW-1185">Reference proteome</keyword>
<dbReference type="Proteomes" id="UP001235939">
    <property type="component" value="Chromosome 13"/>
</dbReference>
<gene>
    <name evidence="2" type="ORF">LAZ67_13000682</name>
</gene>
<dbReference type="InterPro" id="IPR033616">
    <property type="entry name" value="BLTP1"/>
</dbReference>